<reference evidence="5" key="1">
    <citation type="submission" date="2020-10" db="EMBL/GenBank/DDBJ databases">
        <authorList>
            <person name="Castelo-Branco R."/>
            <person name="Eusebio N."/>
            <person name="Adriana R."/>
            <person name="Vieira A."/>
            <person name="Brugerolle De Fraissinette N."/>
            <person name="Rezende De Castro R."/>
            <person name="Schneider M.P."/>
            <person name="Vasconcelos V."/>
            <person name="Leao P.N."/>
        </authorList>
    </citation>
    <scope>NUCLEOTIDE SEQUENCE</scope>
    <source>
        <strain evidence="5">LEGE 11467</strain>
    </source>
</reference>
<gene>
    <name evidence="5" type="ORF">IQ235_06270</name>
</gene>
<dbReference type="Gene3D" id="3.90.220.20">
    <property type="entry name" value="DNA methylase specificity domains"/>
    <property type="match status" value="2"/>
</dbReference>
<keyword evidence="5" id="KW-0255">Endonuclease</keyword>
<comment type="similarity">
    <text evidence="1">Belongs to the type-I restriction system S methylase family.</text>
</comment>
<sequence>MESKGEDVGTWGNCKMWSLKSLGEIAEVQSGGTPRKSKKEYWDGDIHYIGLIRPNQETISKFLYYLLLSQKLKKQADDCATGAAQKTVSLKSLRNFKVPKFSTKRQEKIVIEMDLLSEHTQRLEAIYKSKLEALKELKQSILHKAFTGQLTIDKKQGKTEAENLKAS</sequence>
<evidence type="ECO:0000256" key="1">
    <source>
        <dbReference type="ARBA" id="ARBA00010923"/>
    </source>
</evidence>
<evidence type="ECO:0000256" key="2">
    <source>
        <dbReference type="ARBA" id="ARBA00022747"/>
    </source>
</evidence>
<dbReference type="EMBL" id="JADEXN010000080">
    <property type="protein sequence ID" value="MBE9040395.1"/>
    <property type="molecule type" value="Genomic_DNA"/>
</dbReference>
<dbReference type="SUPFAM" id="SSF116734">
    <property type="entry name" value="DNA methylase specificity domain"/>
    <property type="match status" value="1"/>
</dbReference>
<name>A0A928VZ87_9CYAN</name>
<dbReference type="GO" id="GO:0004519">
    <property type="term" value="F:endonuclease activity"/>
    <property type="evidence" value="ECO:0007669"/>
    <property type="project" value="UniProtKB-KW"/>
</dbReference>
<dbReference type="InterPro" id="IPR000055">
    <property type="entry name" value="Restrct_endonuc_typeI_TRD"/>
</dbReference>
<dbReference type="GO" id="GO:0009307">
    <property type="term" value="P:DNA restriction-modification system"/>
    <property type="evidence" value="ECO:0007669"/>
    <property type="project" value="UniProtKB-KW"/>
</dbReference>
<accession>A0A928VZ87</accession>
<dbReference type="AlphaFoldDB" id="A0A928VZ87"/>
<comment type="caution">
    <text evidence="5">The sequence shown here is derived from an EMBL/GenBank/DDBJ whole genome shotgun (WGS) entry which is preliminary data.</text>
</comment>
<organism evidence="5 6">
    <name type="scientific">Zarconia navalis LEGE 11467</name>
    <dbReference type="NCBI Taxonomy" id="1828826"/>
    <lineage>
        <taxon>Bacteria</taxon>
        <taxon>Bacillati</taxon>
        <taxon>Cyanobacteriota</taxon>
        <taxon>Cyanophyceae</taxon>
        <taxon>Oscillatoriophycideae</taxon>
        <taxon>Oscillatoriales</taxon>
        <taxon>Oscillatoriales incertae sedis</taxon>
        <taxon>Zarconia</taxon>
        <taxon>Zarconia navalis</taxon>
    </lineage>
</organism>
<evidence type="ECO:0000256" key="3">
    <source>
        <dbReference type="ARBA" id="ARBA00023125"/>
    </source>
</evidence>
<dbReference type="Proteomes" id="UP000621799">
    <property type="component" value="Unassembled WGS sequence"/>
</dbReference>
<keyword evidence="2" id="KW-0680">Restriction system</keyword>
<dbReference type="InterPro" id="IPR052021">
    <property type="entry name" value="Type-I_RS_S_subunit"/>
</dbReference>
<dbReference type="InterPro" id="IPR044946">
    <property type="entry name" value="Restrct_endonuc_typeI_TRD_sf"/>
</dbReference>
<dbReference type="Pfam" id="PF01420">
    <property type="entry name" value="Methylase_S"/>
    <property type="match status" value="1"/>
</dbReference>
<keyword evidence="5" id="KW-0540">Nuclease</keyword>
<dbReference type="RefSeq" id="WP_264320643.1">
    <property type="nucleotide sequence ID" value="NZ_JADEXN010000080.1"/>
</dbReference>
<dbReference type="PANTHER" id="PTHR30408">
    <property type="entry name" value="TYPE-1 RESTRICTION ENZYME ECOKI SPECIFICITY PROTEIN"/>
    <property type="match status" value="1"/>
</dbReference>
<proteinExistence type="inferred from homology"/>
<evidence type="ECO:0000259" key="4">
    <source>
        <dbReference type="Pfam" id="PF01420"/>
    </source>
</evidence>
<dbReference type="GO" id="GO:0003677">
    <property type="term" value="F:DNA binding"/>
    <property type="evidence" value="ECO:0007669"/>
    <property type="project" value="UniProtKB-KW"/>
</dbReference>
<keyword evidence="3" id="KW-0238">DNA-binding</keyword>
<dbReference type="PANTHER" id="PTHR30408:SF12">
    <property type="entry name" value="TYPE I RESTRICTION ENZYME MJAVIII SPECIFICITY SUBUNIT"/>
    <property type="match status" value="1"/>
</dbReference>
<protein>
    <submittedName>
        <fullName evidence="5">Restriction endonuclease subunit S</fullName>
    </submittedName>
</protein>
<evidence type="ECO:0000313" key="6">
    <source>
        <dbReference type="Proteomes" id="UP000621799"/>
    </source>
</evidence>
<feature type="domain" description="Type I restriction modification DNA specificity" evidence="4">
    <location>
        <begin position="50"/>
        <end position="128"/>
    </location>
</feature>
<evidence type="ECO:0000313" key="5">
    <source>
        <dbReference type="EMBL" id="MBE9040395.1"/>
    </source>
</evidence>
<keyword evidence="6" id="KW-1185">Reference proteome</keyword>
<keyword evidence="5" id="KW-0378">Hydrolase</keyword>